<dbReference type="InterPro" id="IPR002957">
    <property type="entry name" value="Keratin_I"/>
</dbReference>
<dbReference type="GO" id="GO:0045109">
    <property type="term" value="P:intermediate filament organization"/>
    <property type="evidence" value="ECO:0007669"/>
    <property type="project" value="TreeGrafter"/>
</dbReference>
<gene>
    <name evidence="6" type="ORF">GDO81_013233</name>
</gene>
<dbReference type="SMART" id="SM01391">
    <property type="entry name" value="Filament"/>
    <property type="match status" value="1"/>
</dbReference>
<keyword evidence="1 3" id="KW-0403">Intermediate filament</keyword>
<proteinExistence type="inferred from homology"/>
<comment type="similarity">
    <text evidence="3">Belongs to the intermediate filament family.</text>
</comment>
<dbReference type="PANTHER" id="PTHR23239:SF377">
    <property type="entry name" value="KERATIN 34"/>
    <property type="match status" value="1"/>
</dbReference>
<dbReference type="Gene3D" id="1.20.5.1160">
    <property type="entry name" value="Vasodilator-stimulated phosphoprotein"/>
    <property type="match status" value="1"/>
</dbReference>
<dbReference type="PANTHER" id="PTHR23239">
    <property type="entry name" value="INTERMEDIATE FILAMENT"/>
    <property type="match status" value="1"/>
</dbReference>
<dbReference type="GO" id="GO:0005198">
    <property type="term" value="F:structural molecule activity"/>
    <property type="evidence" value="ECO:0007669"/>
    <property type="project" value="InterPro"/>
</dbReference>
<dbReference type="PROSITE" id="PS00226">
    <property type="entry name" value="IF_ROD_1"/>
    <property type="match status" value="1"/>
</dbReference>
<dbReference type="GO" id="GO:0030855">
    <property type="term" value="P:epithelial cell differentiation"/>
    <property type="evidence" value="ECO:0007669"/>
    <property type="project" value="TreeGrafter"/>
</dbReference>
<dbReference type="GO" id="GO:0005882">
    <property type="term" value="C:intermediate filament"/>
    <property type="evidence" value="ECO:0007669"/>
    <property type="project" value="UniProtKB-KW"/>
</dbReference>
<name>A0AAV7AZ35_ENGPU</name>
<feature type="coiled-coil region" evidence="4">
    <location>
        <begin position="106"/>
        <end position="133"/>
    </location>
</feature>
<keyword evidence="2 4" id="KW-0175">Coiled coil</keyword>
<accession>A0AAV7AZ35</accession>
<feature type="domain" description="IF rod" evidence="5">
    <location>
        <begin position="102"/>
        <end position="413"/>
    </location>
</feature>
<dbReference type="Gene3D" id="1.20.5.170">
    <property type="match status" value="1"/>
</dbReference>
<evidence type="ECO:0000256" key="3">
    <source>
        <dbReference type="RuleBase" id="RU000685"/>
    </source>
</evidence>
<comment type="caution">
    <text evidence="6">The sequence shown here is derived from an EMBL/GenBank/DDBJ whole genome shotgun (WGS) entry which is preliminary data.</text>
</comment>
<keyword evidence="7" id="KW-1185">Reference proteome</keyword>
<dbReference type="EMBL" id="WNYA01000006">
    <property type="protein sequence ID" value="KAG8566407.1"/>
    <property type="molecule type" value="Genomic_DNA"/>
</dbReference>
<evidence type="ECO:0000313" key="7">
    <source>
        <dbReference type="Proteomes" id="UP000824782"/>
    </source>
</evidence>
<reference evidence="6" key="1">
    <citation type="thesis" date="2020" institute="ProQuest LLC" country="789 East Eisenhower Parkway, Ann Arbor, MI, USA">
        <title>Comparative Genomics and Chromosome Evolution.</title>
        <authorList>
            <person name="Mudd A.B."/>
        </authorList>
    </citation>
    <scope>NUCLEOTIDE SEQUENCE</scope>
    <source>
        <strain evidence="6">237g6f4</strain>
        <tissue evidence="6">Blood</tissue>
    </source>
</reference>
<dbReference type="Pfam" id="PF00038">
    <property type="entry name" value="Filament"/>
    <property type="match status" value="1"/>
</dbReference>
<dbReference type="Proteomes" id="UP000824782">
    <property type="component" value="Unassembled WGS sequence"/>
</dbReference>
<dbReference type="PROSITE" id="PS51842">
    <property type="entry name" value="IF_ROD_2"/>
    <property type="match status" value="1"/>
</dbReference>
<dbReference type="PRINTS" id="PR01248">
    <property type="entry name" value="TYPE1KERATIN"/>
</dbReference>
<protein>
    <recommendedName>
        <fullName evidence="5">IF rod domain-containing protein</fullName>
    </recommendedName>
</protein>
<evidence type="ECO:0000313" key="6">
    <source>
        <dbReference type="EMBL" id="KAG8566407.1"/>
    </source>
</evidence>
<dbReference type="InterPro" id="IPR039008">
    <property type="entry name" value="IF_rod_dom"/>
</dbReference>
<organism evidence="6 7">
    <name type="scientific">Engystomops pustulosus</name>
    <name type="common">Tungara frog</name>
    <name type="synonym">Physalaemus pustulosus</name>
    <dbReference type="NCBI Taxonomy" id="76066"/>
    <lineage>
        <taxon>Eukaryota</taxon>
        <taxon>Metazoa</taxon>
        <taxon>Chordata</taxon>
        <taxon>Craniata</taxon>
        <taxon>Vertebrata</taxon>
        <taxon>Euteleostomi</taxon>
        <taxon>Amphibia</taxon>
        <taxon>Batrachia</taxon>
        <taxon>Anura</taxon>
        <taxon>Neobatrachia</taxon>
        <taxon>Hyloidea</taxon>
        <taxon>Leptodactylidae</taxon>
        <taxon>Leiuperinae</taxon>
        <taxon>Engystomops</taxon>
    </lineage>
</organism>
<dbReference type="Gene3D" id="1.20.5.500">
    <property type="entry name" value="Single helix bin"/>
    <property type="match status" value="1"/>
</dbReference>
<dbReference type="SUPFAM" id="SSF64593">
    <property type="entry name" value="Intermediate filament protein, coiled coil region"/>
    <property type="match status" value="2"/>
</dbReference>
<sequence length="454" mass="52250">MGYRIFQPFVGARNDGEYVSYPKYRTHLSLDGGQNINKPQQRVLRNEPHYRVHHAKGAFMNTHSSSGYGRTMGTNYAVYRSHMSNFGEFNDSKKTDLLNFNEKQTMQSLNGRLASYLGNVKSLEEENVWLEKKICDWYENNQGFVFPDCSQYFNIIMDLQGQVFSVNAHNANLTQEIEDGQMTTEGYGKNYEMELVMRTKAEEELCHYYGLLENIQAESQALDLHTQYLEEEILHVKKTSQEEITCLQAQLGTRVDVEVEPAPSIDLNAALSEIRNEYETLMKRNLDDVENFFHEMISELSLEVSSGIEQIQVSSNEVTGLKLCVHTLETELRKQLSMITAHESTLAEIHEHYGSYLSHFQGLIHINESHVAEIQSTLKQLTYEYDIHMDLKTSLEKEIEAYKYLLDGHDTLAHTRYFRDVSSGLLSSRNPSWEMTEVTGQFCSEGDEDTSEQI</sequence>
<evidence type="ECO:0000256" key="4">
    <source>
        <dbReference type="SAM" id="Coils"/>
    </source>
</evidence>
<dbReference type="AlphaFoldDB" id="A0AAV7AZ35"/>
<evidence type="ECO:0000256" key="1">
    <source>
        <dbReference type="ARBA" id="ARBA00022754"/>
    </source>
</evidence>
<evidence type="ECO:0000256" key="2">
    <source>
        <dbReference type="ARBA" id="ARBA00023054"/>
    </source>
</evidence>
<evidence type="ECO:0000259" key="5">
    <source>
        <dbReference type="PROSITE" id="PS51842"/>
    </source>
</evidence>
<dbReference type="InterPro" id="IPR018039">
    <property type="entry name" value="IF_conserved"/>
</dbReference>